<feature type="domain" description="Shikimate dehydrogenase substrate binding N-terminal" evidence="1">
    <location>
        <begin position="62"/>
        <end position="139"/>
    </location>
</feature>
<protein>
    <submittedName>
        <fullName evidence="2">NAD(P)-binding protein</fullName>
    </submittedName>
</protein>
<dbReference type="GO" id="GO:0019632">
    <property type="term" value="P:shikimate metabolic process"/>
    <property type="evidence" value="ECO:0007669"/>
    <property type="project" value="TreeGrafter"/>
</dbReference>
<dbReference type="GO" id="GO:0003855">
    <property type="term" value="F:3-dehydroquinate dehydratase activity"/>
    <property type="evidence" value="ECO:0007669"/>
    <property type="project" value="InterPro"/>
</dbReference>
<evidence type="ECO:0000313" key="3">
    <source>
        <dbReference type="Proteomes" id="UP000276215"/>
    </source>
</evidence>
<sequence>MAVLNIGAKGKISRILNSFLTPVTRPGLPFKAAQGQLSIAEILQALSLIGMLESKMFYIFRTPIPHSRSPARHNTLFPFPWLAIYQPPVESTDVSATQEILNSDDFGGASVTIPHKVSMIPLLSSISAQAQVIGAVNTVIPVIAEDGTRKLVGDNFDWCGIQNSPRIGGVTEQENPSAATALIIATGGTSLALVYALHKIGYGKIDVVNSTPENLKSLVESFSKENNLVTINSLGEAKSVDVKPITAVSTVPADKPVDDALKAILQKLLTRGASAKVLAEMAYKPRVSEVMNSAEGAGWKVVPGLEALAGQGVGQFEFSLAELSRIMPLPERLCLGSKLNFDFLQNCCGARITGLGIMGSVK</sequence>
<dbReference type="InterPro" id="IPR013708">
    <property type="entry name" value="Shikimate_DH-bd_N"/>
</dbReference>
<name>A0A3N4J5X8_9PEZI</name>
<dbReference type="STRING" id="1336337.A0A3N4J5X8"/>
<dbReference type="SUPFAM" id="SSF51735">
    <property type="entry name" value="NAD(P)-binding Rossmann-fold domains"/>
    <property type="match status" value="1"/>
</dbReference>
<dbReference type="SUPFAM" id="SSF53223">
    <property type="entry name" value="Aminoacid dehydrogenase-like, N-terminal domain"/>
    <property type="match status" value="1"/>
</dbReference>
<dbReference type="GO" id="GO:0004764">
    <property type="term" value="F:shikimate 3-dehydrogenase (NADP+) activity"/>
    <property type="evidence" value="ECO:0007669"/>
    <property type="project" value="InterPro"/>
</dbReference>
<dbReference type="PANTHER" id="PTHR21089">
    <property type="entry name" value="SHIKIMATE DEHYDROGENASE"/>
    <property type="match status" value="1"/>
</dbReference>
<dbReference type="NCBIfam" id="TIGR01809">
    <property type="entry name" value="Shik-DH-AROM"/>
    <property type="match status" value="1"/>
</dbReference>
<dbReference type="InterPro" id="IPR013785">
    <property type="entry name" value="Aldolase_TIM"/>
</dbReference>
<dbReference type="InterPro" id="IPR046346">
    <property type="entry name" value="Aminoacid_DH-like_N_sf"/>
</dbReference>
<dbReference type="InterPro" id="IPR022893">
    <property type="entry name" value="Shikimate_DH_fam"/>
</dbReference>
<dbReference type="EMBL" id="ML120596">
    <property type="protein sequence ID" value="RPA89274.1"/>
    <property type="molecule type" value="Genomic_DNA"/>
</dbReference>
<dbReference type="InterPro" id="IPR010110">
    <property type="entry name" value="Shikimate_DH_AroM-type"/>
</dbReference>
<gene>
    <name evidence="2" type="ORF">L873DRAFT_1839282</name>
</gene>
<dbReference type="InterPro" id="IPR036291">
    <property type="entry name" value="NAD(P)-bd_dom_sf"/>
</dbReference>
<organism evidence="2 3">
    <name type="scientific">Choiromyces venosus 120613-1</name>
    <dbReference type="NCBI Taxonomy" id="1336337"/>
    <lineage>
        <taxon>Eukaryota</taxon>
        <taxon>Fungi</taxon>
        <taxon>Dikarya</taxon>
        <taxon>Ascomycota</taxon>
        <taxon>Pezizomycotina</taxon>
        <taxon>Pezizomycetes</taxon>
        <taxon>Pezizales</taxon>
        <taxon>Tuberaceae</taxon>
        <taxon>Choiromyces</taxon>
    </lineage>
</organism>
<dbReference type="GO" id="GO:0005737">
    <property type="term" value="C:cytoplasm"/>
    <property type="evidence" value="ECO:0007669"/>
    <property type="project" value="InterPro"/>
</dbReference>
<dbReference type="Gene3D" id="3.40.50.720">
    <property type="entry name" value="NAD(P)-binding Rossmann-like Domain"/>
    <property type="match status" value="1"/>
</dbReference>
<evidence type="ECO:0000259" key="1">
    <source>
        <dbReference type="Pfam" id="PF08501"/>
    </source>
</evidence>
<dbReference type="Pfam" id="PF01487">
    <property type="entry name" value="DHquinase_I"/>
    <property type="match status" value="1"/>
</dbReference>
<reference evidence="2 3" key="1">
    <citation type="journal article" date="2018" name="Nat. Ecol. Evol.">
        <title>Pezizomycetes genomes reveal the molecular basis of ectomycorrhizal truffle lifestyle.</title>
        <authorList>
            <person name="Murat C."/>
            <person name="Payen T."/>
            <person name="Noel B."/>
            <person name="Kuo A."/>
            <person name="Morin E."/>
            <person name="Chen J."/>
            <person name="Kohler A."/>
            <person name="Krizsan K."/>
            <person name="Balestrini R."/>
            <person name="Da Silva C."/>
            <person name="Montanini B."/>
            <person name="Hainaut M."/>
            <person name="Levati E."/>
            <person name="Barry K.W."/>
            <person name="Belfiori B."/>
            <person name="Cichocki N."/>
            <person name="Clum A."/>
            <person name="Dockter R.B."/>
            <person name="Fauchery L."/>
            <person name="Guy J."/>
            <person name="Iotti M."/>
            <person name="Le Tacon F."/>
            <person name="Lindquist E.A."/>
            <person name="Lipzen A."/>
            <person name="Malagnac F."/>
            <person name="Mello A."/>
            <person name="Molinier V."/>
            <person name="Miyauchi S."/>
            <person name="Poulain J."/>
            <person name="Riccioni C."/>
            <person name="Rubini A."/>
            <person name="Sitrit Y."/>
            <person name="Splivallo R."/>
            <person name="Traeger S."/>
            <person name="Wang M."/>
            <person name="Zifcakova L."/>
            <person name="Wipf D."/>
            <person name="Zambonelli A."/>
            <person name="Paolocci F."/>
            <person name="Nowrousian M."/>
            <person name="Ottonello S."/>
            <person name="Baldrian P."/>
            <person name="Spatafora J.W."/>
            <person name="Henrissat B."/>
            <person name="Nagy L.G."/>
            <person name="Aury J.M."/>
            <person name="Wincker P."/>
            <person name="Grigoriev I.V."/>
            <person name="Bonfante P."/>
            <person name="Martin F.M."/>
        </authorList>
    </citation>
    <scope>NUCLEOTIDE SEQUENCE [LARGE SCALE GENOMIC DNA]</scope>
    <source>
        <strain evidence="2 3">120613-1</strain>
    </source>
</reference>
<dbReference type="SUPFAM" id="SSF51569">
    <property type="entry name" value="Aldolase"/>
    <property type="match status" value="1"/>
</dbReference>
<evidence type="ECO:0000313" key="2">
    <source>
        <dbReference type="EMBL" id="RPA89274.1"/>
    </source>
</evidence>
<dbReference type="GO" id="GO:0009423">
    <property type="term" value="P:chorismate biosynthetic process"/>
    <property type="evidence" value="ECO:0007669"/>
    <property type="project" value="TreeGrafter"/>
</dbReference>
<dbReference type="Pfam" id="PF08501">
    <property type="entry name" value="Shikimate_dh_N"/>
    <property type="match status" value="1"/>
</dbReference>
<dbReference type="Proteomes" id="UP000276215">
    <property type="component" value="Unassembled WGS sequence"/>
</dbReference>
<accession>A0A3N4J5X8</accession>
<keyword evidence="3" id="KW-1185">Reference proteome</keyword>
<dbReference type="Gene3D" id="3.20.20.70">
    <property type="entry name" value="Aldolase class I"/>
    <property type="match status" value="1"/>
</dbReference>
<dbReference type="InterPro" id="IPR001381">
    <property type="entry name" value="DHquinase_I"/>
</dbReference>
<dbReference type="Gene3D" id="3.40.50.10860">
    <property type="entry name" value="Leucine Dehydrogenase, chain A, domain 1"/>
    <property type="match status" value="1"/>
</dbReference>
<dbReference type="AlphaFoldDB" id="A0A3N4J5X8"/>
<dbReference type="PANTHER" id="PTHR21089:SF1">
    <property type="entry name" value="BIFUNCTIONAL 3-DEHYDROQUINATE DEHYDRATASE_SHIKIMATE DEHYDROGENASE, CHLOROPLASTIC"/>
    <property type="match status" value="1"/>
</dbReference>
<proteinExistence type="predicted"/>
<dbReference type="OrthoDB" id="204377at2759"/>